<dbReference type="InterPro" id="IPR023828">
    <property type="entry name" value="Peptidase_S8_Ser-AS"/>
</dbReference>
<dbReference type="GO" id="GO:0006508">
    <property type="term" value="P:proteolysis"/>
    <property type="evidence" value="ECO:0007669"/>
    <property type="project" value="UniProtKB-KW"/>
</dbReference>
<sequence length="753" mass="80297">MDHLLSYFLLSLSFSLVCSESDRTYIVRVRNDAKPSVFPDVKDWYKATLQSLLNSNLLKTDQNSKPTQKATASLLHVYKTVFHGFSAKLTKQQAKQLLDKPGVITILPDRVLQLCTTRSPSFLGLYPLSSDNTNDISKAGRLLSESDSGSNVIIGFLDSGISPEHPSFNDEGMGSIPEKWKGQCNGGDDFICNNKIIGAWSISTSARDESGHGTHTASTAAGRAVGNASFFGYAKGIAVGVAPKARIAVYKVCVMLCQASNILAGLNKAVEDGVDVISMTIGDNRPMMYSLDPISIGAFGAMEKGVSFITPAGNDGPIQGSVANIAPWMTVVGASTIDRGFSADLVLGNGWVINGESLYSGKPLPENTTFPLIDGGNCMDFSSLDTNGKIVVCNRFGEGDGGKAVQRAGGRGVVVANMEGEGDDLIAESYIIPGLSIDETTSTMVRDDYINENKTTANATMLFHGTEFGLKPAPVVASLSSRGPNNISSYVQKPDLVAPGVNILAAWLGTGFEVRSGTSLSCPHVAGVAALLKGAHPDWTPAMIRSAMMTTAYTQDKDSKAILDSKDHMEATAWAMGAGHVNPEKAVDPGLVYNTTADDYLNFLCASGYTDDGIRNITNSPNTRCGEEQTQPWDLNYPAISVAIKASETLVVHRTVTYVGDQLPADYSVTVTNPKSVTDPKSGIISMNVDLMRMVFKGKGEKQSYSVTIQAILASAMVEGMYQGKIVWSDGRQHQVVSPVVAVWTKALSSLEP</sequence>
<evidence type="ECO:0000256" key="8">
    <source>
        <dbReference type="PIRSR" id="PIRSR615500-1"/>
    </source>
</evidence>
<dbReference type="PROSITE" id="PS00136">
    <property type="entry name" value="SUBTILASE_ASP"/>
    <property type="match status" value="1"/>
</dbReference>
<feature type="active site" description="Charge relay system" evidence="8 9">
    <location>
        <position position="519"/>
    </location>
</feature>
<dbReference type="PROSITE" id="PS00138">
    <property type="entry name" value="SUBTILASE_SER"/>
    <property type="match status" value="1"/>
</dbReference>
<dbReference type="GO" id="GO:0004252">
    <property type="term" value="F:serine-type endopeptidase activity"/>
    <property type="evidence" value="ECO:0007669"/>
    <property type="project" value="UniProtKB-UniRule"/>
</dbReference>
<feature type="active site" description="Charge relay system" evidence="8 9">
    <location>
        <position position="158"/>
    </location>
</feature>
<comment type="subcellular location">
    <subcellularLocation>
        <location evidence="1">Secreted</location>
    </subcellularLocation>
</comment>
<feature type="signal peptide" evidence="11">
    <location>
        <begin position="1"/>
        <end position="19"/>
    </location>
</feature>
<dbReference type="InterPro" id="IPR023827">
    <property type="entry name" value="Peptidase_S8_Asp-AS"/>
</dbReference>
<evidence type="ECO:0000256" key="4">
    <source>
        <dbReference type="ARBA" id="ARBA00022729"/>
    </source>
</evidence>
<accession>A0ABD3E4R0</accession>
<proteinExistence type="inferred from homology"/>
<evidence type="ECO:0000256" key="7">
    <source>
        <dbReference type="ARBA" id="ARBA00023180"/>
    </source>
</evidence>
<evidence type="ECO:0000259" key="13">
    <source>
        <dbReference type="Pfam" id="PF02225"/>
    </source>
</evidence>
<dbReference type="Gene3D" id="3.40.50.200">
    <property type="entry name" value="Peptidase S8/S53 domain"/>
    <property type="match status" value="1"/>
</dbReference>
<evidence type="ECO:0000256" key="2">
    <source>
        <dbReference type="ARBA" id="ARBA00011073"/>
    </source>
</evidence>
<organism evidence="16 17">
    <name type="scientific">Castilleja foliolosa</name>
    <dbReference type="NCBI Taxonomy" id="1961234"/>
    <lineage>
        <taxon>Eukaryota</taxon>
        <taxon>Viridiplantae</taxon>
        <taxon>Streptophyta</taxon>
        <taxon>Embryophyta</taxon>
        <taxon>Tracheophyta</taxon>
        <taxon>Spermatophyta</taxon>
        <taxon>Magnoliopsida</taxon>
        <taxon>eudicotyledons</taxon>
        <taxon>Gunneridae</taxon>
        <taxon>Pentapetalae</taxon>
        <taxon>asterids</taxon>
        <taxon>lamiids</taxon>
        <taxon>Lamiales</taxon>
        <taxon>Orobanchaceae</taxon>
        <taxon>Pedicularideae</taxon>
        <taxon>Castillejinae</taxon>
        <taxon>Castilleja</taxon>
    </lineage>
</organism>
<dbReference type="Gene3D" id="2.60.40.2310">
    <property type="match status" value="1"/>
</dbReference>
<dbReference type="Proteomes" id="UP001632038">
    <property type="component" value="Unassembled WGS sequence"/>
</dbReference>
<evidence type="ECO:0000256" key="11">
    <source>
        <dbReference type="SAM" id="SignalP"/>
    </source>
</evidence>
<dbReference type="EMBL" id="JAVIJP010000009">
    <property type="protein sequence ID" value="KAL3648070.1"/>
    <property type="molecule type" value="Genomic_DNA"/>
</dbReference>
<dbReference type="InterPro" id="IPR037045">
    <property type="entry name" value="S8pro/Inhibitor_I9_sf"/>
</dbReference>
<dbReference type="Gene3D" id="3.50.30.30">
    <property type="match status" value="1"/>
</dbReference>
<evidence type="ECO:0000259" key="12">
    <source>
        <dbReference type="Pfam" id="PF00082"/>
    </source>
</evidence>
<feature type="domain" description="Subtilisin-like protease fibronectin type-III" evidence="15">
    <location>
        <begin position="634"/>
        <end position="741"/>
    </location>
</feature>
<dbReference type="Pfam" id="PF00082">
    <property type="entry name" value="Peptidase_S8"/>
    <property type="match status" value="1"/>
</dbReference>
<feature type="domain" description="PA" evidence="13">
    <location>
        <begin position="370"/>
        <end position="440"/>
    </location>
</feature>
<dbReference type="PRINTS" id="PR00723">
    <property type="entry name" value="SUBTILISIN"/>
</dbReference>
<dbReference type="Pfam" id="PF17766">
    <property type="entry name" value="fn3_6"/>
    <property type="match status" value="1"/>
</dbReference>
<dbReference type="CDD" id="cd04852">
    <property type="entry name" value="Peptidases_S8_3"/>
    <property type="match status" value="1"/>
</dbReference>
<evidence type="ECO:0000256" key="1">
    <source>
        <dbReference type="ARBA" id="ARBA00004613"/>
    </source>
</evidence>
<dbReference type="CDD" id="cd02120">
    <property type="entry name" value="PA_subtilisin_like"/>
    <property type="match status" value="1"/>
</dbReference>
<feature type="domain" description="Peptidase S8/S53" evidence="12">
    <location>
        <begin position="149"/>
        <end position="556"/>
    </location>
</feature>
<feature type="active site" description="Charge relay system" evidence="8 9">
    <location>
        <position position="212"/>
    </location>
</feature>
<dbReference type="InterPro" id="IPR000209">
    <property type="entry name" value="Peptidase_S8/S53_dom"/>
</dbReference>
<feature type="chain" id="PRO_5044858307" evidence="11">
    <location>
        <begin position="20"/>
        <end position="753"/>
    </location>
</feature>
<evidence type="ECO:0000256" key="6">
    <source>
        <dbReference type="ARBA" id="ARBA00022825"/>
    </source>
</evidence>
<dbReference type="GO" id="GO:0005576">
    <property type="term" value="C:extracellular region"/>
    <property type="evidence" value="ECO:0007669"/>
    <property type="project" value="UniProtKB-SubCell"/>
</dbReference>
<keyword evidence="17" id="KW-1185">Reference proteome</keyword>
<dbReference type="Gene3D" id="3.30.70.80">
    <property type="entry name" value="Peptidase S8 propeptide/proteinase inhibitor I9"/>
    <property type="match status" value="1"/>
</dbReference>
<dbReference type="PROSITE" id="PS51892">
    <property type="entry name" value="SUBTILASE"/>
    <property type="match status" value="1"/>
</dbReference>
<keyword evidence="6 9" id="KW-0720">Serine protease</keyword>
<keyword evidence="4 11" id="KW-0732">Signal</keyword>
<feature type="domain" description="Inhibitor I9" evidence="14">
    <location>
        <begin position="24"/>
        <end position="114"/>
    </location>
</feature>
<dbReference type="InterPro" id="IPR015500">
    <property type="entry name" value="Peptidase_S8_subtilisin-rel"/>
</dbReference>
<dbReference type="PANTHER" id="PTHR10795">
    <property type="entry name" value="PROPROTEIN CONVERTASE SUBTILISIN/KEXIN"/>
    <property type="match status" value="1"/>
</dbReference>
<name>A0ABD3E4R0_9LAMI</name>
<dbReference type="Pfam" id="PF05922">
    <property type="entry name" value="Inhibitor_I9"/>
    <property type="match status" value="1"/>
</dbReference>
<protein>
    <submittedName>
        <fullName evidence="16">Calcium uptake protein 1, mitochondrial</fullName>
    </submittedName>
</protein>
<dbReference type="SUPFAM" id="SSF52743">
    <property type="entry name" value="Subtilisin-like"/>
    <property type="match status" value="1"/>
</dbReference>
<comment type="caution">
    <text evidence="16">The sequence shown here is derived from an EMBL/GenBank/DDBJ whole genome shotgun (WGS) entry which is preliminary data.</text>
</comment>
<keyword evidence="3 9" id="KW-0645">Protease</keyword>
<dbReference type="FunFam" id="3.30.70.80:FF:000003">
    <property type="entry name" value="Subtilisin-like protease SBT1.9"/>
    <property type="match status" value="1"/>
</dbReference>
<evidence type="ECO:0000256" key="10">
    <source>
        <dbReference type="RuleBase" id="RU003355"/>
    </source>
</evidence>
<dbReference type="InterPro" id="IPR034197">
    <property type="entry name" value="Peptidases_S8_3"/>
</dbReference>
<dbReference type="InterPro" id="IPR010259">
    <property type="entry name" value="S8pro/Inhibitor_I9"/>
</dbReference>
<evidence type="ECO:0000313" key="16">
    <source>
        <dbReference type="EMBL" id="KAL3648070.1"/>
    </source>
</evidence>
<dbReference type="InterPro" id="IPR045051">
    <property type="entry name" value="SBT"/>
</dbReference>
<dbReference type="Pfam" id="PF02225">
    <property type="entry name" value="PA"/>
    <property type="match status" value="1"/>
</dbReference>
<evidence type="ECO:0000313" key="17">
    <source>
        <dbReference type="Proteomes" id="UP001632038"/>
    </source>
</evidence>
<evidence type="ECO:0000259" key="15">
    <source>
        <dbReference type="Pfam" id="PF17766"/>
    </source>
</evidence>
<dbReference type="InterPro" id="IPR003137">
    <property type="entry name" value="PA_domain"/>
</dbReference>
<dbReference type="InterPro" id="IPR036852">
    <property type="entry name" value="Peptidase_S8/S53_dom_sf"/>
</dbReference>
<evidence type="ECO:0000256" key="3">
    <source>
        <dbReference type="ARBA" id="ARBA00022670"/>
    </source>
</evidence>
<keyword evidence="7" id="KW-0325">Glycoprotein</keyword>
<dbReference type="InterPro" id="IPR041469">
    <property type="entry name" value="Subtilisin-like_FN3"/>
</dbReference>
<gene>
    <name evidence="16" type="primary">MICU1_2</name>
    <name evidence="16" type="ORF">CASFOL_009038</name>
</gene>
<evidence type="ECO:0000256" key="5">
    <source>
        <dbReference type="ARBA" id="ARBA00022801"/>
    </source>
</evidence>
<reference evidence="17" key="1">
    <citation type="journal article" date="2024" name="IScience">
        <title>Strigolactones Initiate the Formation of Haustorium-like Structures in Castilleja.</title>
        <authorList>
            <person name="Buerger M."/>
            <person name="Peterson D."/>
            <person name="Chory J."/>
        </authorList>
    </citation>
    <scope>NUCLEOTIDE SEQUENCE [LARGE SCALE GENOMIC DNA]</scope>
</reference>
<comment type="similarity">
    <text evidence="2 9 10">Belongs to the peptidase S8 family.</text>
</comment>
<evidence type="ECO:0000259" key="14">
    <source>
        <dbReference type="Pfam" id="PF05922"/>
    </source>
</evidence>
<evidence type="ECO:0000256" key="9">
    <source>
        <dbReference type="PROSITE-ProRule" id="PRU01240"/>
    </source>
</evidence>
<keyword evidence="5 9" id="KW-0378">Hydrolase</keyword>
<dbReference type="AlphaFoldDB" id="A0ABD3E4R0"/>